<dbReference type="EMBL" id="NBNE01000824">
    <property type="protein sequence ID" value="OWZ17042.1"/>
    <property type="molecule type" value="Genomic_DNA"/>
</dbReference>
<evidence type="ECO:0000313" key="2">
    <source>
        <dbReference type="Proteomes" id="UP000198211"/>
    </source>
</evidence>
<organism evidence="1 2">
    <name type="scientific">Phytophthora megakarya</name>
    <dbReference type="NCBI Taxonomy" id="4795"/>
    <lineage>
        <taxon>Eukaryota</taxon>
        <taxon>Sar</taxon>
        <taxon>Stramenopiles</taxon>
        <taxon>Oomycota</taxon>
        <taxon>Peronosporomycetes</taxon>
        <taxon>Peronosporales</taxon>
        <taxon>Peronosporaceae</taxon>
        <taxon>Phytophthora</taxon>
    </lineage>
</organism>
<dbReference type="AlphaFoldDB" id="A0A225WHN7"/>
<name>A0A225WHN7_9STRA</name>
<keyword evidence="2" id="KW-1185">Reference proteome</keyword>
<accession>A0A225WHN7</accession>
<protein>
    <submittedName>
        <fullName evidence="1">Uncharacterized protein</fullName>
    </submittedName>
</protein>
<dbReference type="Proteomes" id="UP000198211">
    <property type="component" value="Unassembled WGS sequence"/>
</dbReference>
<evidence type="ECO:0000313" key="1">
    <source>
        <dbReference type="EMBL" id="OWZ17042.1"/>
    </source>
</evidence>
<comment type="caution">
    <text evidence="1">The sequence shown here is derived from an EMBL/GenBank/DDBJ whole genome shotgun (WGS) entry which is preliminary data.</text>
</comment>
<sequence length="107" mass="11744">MCVMTKGGTDAKLMCPILIFKNAKSNYPVQGLPDSVKDVCYRTSPSAFFKNRIMVEWLRKNALLGPGGQFAKERNVWLDNTSGRSGEEVMKAGMSSGAAYSRPLFSS</sequence>
<gene>
    <name evidence="1" type="ORF">PHMEG_0009076</name>
</gene>
<reference evidence="2" key="1">
    <citation type="submission" date="2017-03" db="EMBL/GenBank/DDBJ databases">
        <title>Phytopthora megakarya and P. palmivora, two closely related causual agents of cacao black pod achieved similar genome size and gene model numbers by different mechanisms.</title>
        <authorList>
            <person name="Ali S."/>
            <person name="Shao J."/>
            <person name="Larry D.J."/>
            <person name="Kronmiller B."/>
            <person name="Shen D."/>
            <person name="Strem M.D."/>
            <person name="Melnick R.L."/>
            <person name="Guiltinan M.J."/>
            <person name="Tyler B.M."/>
            <person name="Meinhardt L.W."/>
            <person name="Bailey B.A."/>
        </authorList>
    </citation>
    <scope>NUCLEOTIDE SEQUENCE [LARGE SCALE GENOMIC DNA]</scope>
    <source>
        <strain evidence="2">zdho120</strain>
    </source>
</reference>
<proteinExistence type="predicted"/>